<dbReference type="EMBL" id="JAENHP010000017">
    <property type="protein sequence ID" value="MBM2621078.1"/>
    <property type="molecule type" value="Genomic_DNA"/>
</dbReference>
<organism evidence="1 2">
    <name type="scientific">Paractinoplanes ovalisporus</name>
    <dbReference type="NCBI Taxonomy" id="2810368"/>
    <lineage>
        <taxon>Bacteria</taxon>
        <taxon>Bacillati</taxon>
        <taxon>Actinomycetota</taxon>
        <taxon>Actinomycetes</taxon>
        <taxon>Micromonosporales</taxon>
        <taxon>Micromonosporaceae</taxon>
        <taxon>Paractinoplanes</taxon>
    </lineage>
</organism>
<sequence length="624" mass="67794">MIDGRYDGANGRFLVELRIDQTGDDGRGVISGDVALSRAAGPAYLASFRTSTALAATPGGPWAVVCDAQNGDVTRGTVQVRPDGADAVAVEFKLDGPLNGLPFGTVVKAALKRQGEAYRQLGVETEIEEGVALPKPVDGSGIPVTFKKWMAYAGVEVVPAGDKSLIPAHNGGWDWNEANVLGVISGIDQFNLAMSRYTELDLDVPAWQVHMLMLSEPTRPELYGVMFDLRGDNPRQGCAIFVDEIRRSFANNQPERQILWTMVHEVGHALNLTHRFEPAIGRNASTSFMNYPWEYLGGKEEEQYWLDSKQQFDPDELAFLRHGNRSSVIPGGAEFHSFDYWSLAPGGKPAFTPTLPDSKLQLKLVPKSGDPFFAFGQQVQLKIALLNRSGQTIVLPAGALDIKAGYLGISVRRTTRNAPPPQSFVPMVQRCLNQSAGQTTLETNRMVESNVSLWFGAGGFPMAEPGGYELTPVLSLSSPDPSPDESPLVVVGAPLKVWIEYPKTRDDERHGVQLLEPDVGAFQALGGGNACGSAADTVQAIQEERVSRFGMSDPLAASLTRTLGIHYSRAYLTYGGKRFAPGRADNARAGRLLSRLTGDPVAMLNFDEVTARETRELAERVLHQ</sequence>
<keyword evidence="2" id="KW-1185">Reference proteome</keyword>
<proteinExistence type="predicted"/>
<dbReference type="InterPro" id="IPR024079">
    <property type="entry name" value="MetalloPept_cat_dom_sf"/>
</dbReference>
<accession>A0ABS2AMS9</accession>
<dbReference type="RefSeq" id="WP_203381053.1">
    <property type="nucleotide sequence ID" value="NZ_JAENHP010000017.1"/>
</dbReference>
<dbReference type="Proteomes" id="UP000632138">
    <property type="component" value="Unassembled WGS sequence"/>
</dbReference>
<gene>
    <name evidence="1" type="ORF">JIG36_36815</name>
</gene>
<reference evidence="1 2" key="1">
    <citation type="submission" date="2021-01" db="EMBL/GenBank/DDBJ databases">
        <title>Actinoplanes sp. nov. LDG1-06 isolated from lichen.</title>
        <authorList>
            <person name="Saeng-In P."/>
            <person name="Phongsopitanun W."/>
            <person name="Kanchanasin P."/>
            <person name="Yuki M."/>
            <person name="Kudo T."/>
            <person name="Ohkuma M."/>
            <person name="Tanasupawat S."/>
        </authorList>
    </citation>
    <scope>NUCLEOTIDE SEQUENCE [LARGE SCALE GENOMIC DNA]</scope>
    <source>
        <strain evidence="1 2">LDG1-06</strain>
    </source>
</reference>
<dbReference type="SUPFAM" id="SSF55486">
    <property type="entry name" value="Metalloproteases ('zincins'), catalytic domain"/>
    <property type="match status" value="1"/>
</dbReference>
<name>A0ABS2AMS9_9ACTN</name>
<dbReference type="Gene3D" id="3.40.390.10">
    <property type="entry name" value="Collagenase (Catalytic Domain)"/>
    <property type="match status" value="1"/>
</dbReference>
<comment type="caution">
    <text evidence="1">The sequence shown here is derived from an EMBL/GenBank/DDBJ whole genome shotgun (WGS) entry which is preliminary data.</text>
</comment>
<evidence type="ECO:0000313" key="2">
    <source>
        <dbReference type="Proteomes" id="UP000632138"/>
    </source>
</evidence>
<evidence type="ECO:0000313" key="1">
    <source>
        <dbReference type="EMBL" id="MBM2621078.1"/>
    </source>
</evidence>
<protein>
    <submittedName>
        <fullName evidence="1">Uncharacterized protein</fullName>
    </submittedName>
</protein>